<evidence type="ECO:0000313" key="12">
    <source>
        <dbReference type="Proteomes" id="UP001066327"/>
    </source>
</evidence>
<evidence type="ECO:0000256" key="3">
    <source>
        <dbReference type="ARBA" id="ARBA00022723"/>
    </source>
</evidence>
<dbReference type="InterPro" id="IPR001663">
    <property type="entry name" value="Rng_hydr_dOase-A"/>
</dbReference>
<evidence type="ECO:0000256" key="5">
    <source>
        <dbReference type="ARBA" id="ARBA00023002"/>
    </source>
</evidence>
<dbReference type="GO" id="GO:0051537">
    <property type="term" value="F:2 iron, 2 sulfur cluster binding"/>
    <property type="evidence" value="ECO:0007669"/>
    <property type="project" value="UniProtKB-KW"/>
</dbReference>
<dbReference type="Proteomes" id="UP001066327">
    <property type="component" value="Unassembled WGS sequence"/>
</dbReference>
<dbReference type="PRINTS" id="PR00090">
    <property type="entry name" value="RNGDIOXGNASE"/>
</dbReference>
<dbReference type="SUPFAM" id="SSF55961">
    <property type="entry name" value="Bet v1-like"/>
    <property type="match status" value="1"/>
</dbReference>
<dbReference type="EMBL" id="JAPWIS010000040">
    <property type="protein sequence ID" value="MCZ4590015.1"/>
    <property type="molecule type" value="Genomic_DNA"/>
</dbReference>
<name>A0AAX3Y5E3_RHOOP</name>
<evidence type="ECO:0000256" key="1">
    <source>
        <dbReference type="ARBA" id="ARBA00008751"/>
    </source>
</evidence>
<sequence length="436" mass="48669">MTVPDTAAQSLVERLRDVATHGMVPAKIFNDPAVYDLEVERLFSKAWNFLAHESEVPKAGDYVVRSIANNSILVARDEAGEIQVHLNMCRHRGNQMCKADLGNASHFRCSYHGWVYKNSGELVAVPYHKQAFGDELDKKQWGLVPVKTAMYEGLIFGSLDPDVEPLEDFLGGFQFYLDYYLKTGAEGVEVYGPPDIWESRCDWKLYAENGSGDGYHTPVTHQFGFHLGYFASSGATHSIGHSVHFPDKGHGIGLGETPGMDPFLGYPPEIIDVLKERLTPEQLAVFEPVRTAVGMAFPNLSFLSQPFSPIPGEPGIRFVTMRQVRALSAGTMQMSSWCLVPKGASEEYREAAYSAYTLAFGPGGMFEQDDMENWNNITQQLKGSVVREMDFPYVSGLKQEPVSDYPGPGVALRPYMNDSNFRNLWSTWAKYLTDKE</sequence>
<proteinExistence type="inferred from homology"/>
<keyword evidence="4" id="KW-0223">Dioxygenase</keyword>
<dbReference type="RefSeq" id="WP_269592767.1">
    <property type="nucleotide sequence ID" value="NZ_CP130953.1"/>
</dbReference>
<evidence type="ECO:0000256" key="7">
    <source>
        <dbReference type="ARBA" id="ARBA00023014"/>
    </source>
</evidence>
<dbReference type="EMBL" id="CP130953">
    <property type="protein sequence ID" value="WLF44540.1"/>
    <property type="molecule type" value="Genomic_DNA"/>
</dbReference>
<dbReference type="InterPro" id="IPR017941">
    <property type="entry name" value="Rieske_2Fe-2S"/>
</dbReference>
<evidence type="ECO:0000256" key="6">
    <source>
        <dbReference type="ARBA" id="ARBA00023004"/>
    </source>
</evidence>
<evidence type="ECO:0000313" key="13">
    <source>
        <dbReference type="Proteomes" id="UP001231166"/>
    </source>
</evidence>
<dbReference type="GO" id="GO:0004497">
    <property type="term" value="F:monooxygenase activity"/>
    <property type="evidence" value="ECO:0007669"/>
    <property type="project" value="UniProtKB-ARBA"/>
</dbReference>
<feature type="domain" description="Rieske" evidence="9">
    <location>
        <begin position="47"/>
        <end position="157"/>
    </location>
</feature>
<protein>
    <submittedName>
        <fullName evidence="11">Rieske 2Fe-2S domain-containing protein</fullName>
    </submittedName>
</protein>
<accession>A0AAX3Y5E3</accession>
<keyword evidence="7" id="KW-0411">Iron-sulfur</keyword>
<dbReference type="PROSITE" id="PS00570">
    <property type="entry name" value="RING_HYDROXYL_ALPHA"/>
    <property type="match status" value="1"/>
</dbReference>
<dbReference type="Proteomes" id="UP001231166">
    <property type="component" value="Chromosome"/>
</dbReference>
<dbReference type="SUPFAM" id="SSF50022">
    <property type="entry name" value="ISP domain"/>
    <property type="match status" value="1"/>
</dbReference>
<dbReference type="PANTHER" id="PTHR43756:SF1">
    <property type="entry name" value="3-PHENYLPROPIONATE_CINNAMIC ACID DIOXYGENASE SUBUNIT ALPHA"/>
    <property type="match status" value="1"/>
</dbReference>
<keyword evidence="8" id="KW-0520">NAD</keyword>
<organism evidence="11 13">
    <name type="scientific">Rhodococcus opacus</name>
    <name type="common">Nocardia opaca</name>
    <dbReference type="NCBI Taxonomy" id="37919"/>
    <lineage>
        <taxon>Bacteria</taxon>
        <taxon>Bacillati</taxon>
        <taxon>Actinomycetota</taxon>
        <taxon>Actinomycetes</taxon>
        <taxon>Mycobacteriales</taxon>
        <taxon>Nocardiaceae</taxon>
        <taxon>Rhodococcus</taxon>
    </lineage>
</organism>
<dbReference type="Gene3D" id="2.102.10.10">
    <property type="entry name" value="Rieske [2Fe-2S] iron-sulphur domain"/>
    <property type="match status" value="1"/>
</dbReference>
<comment type="similarity">
    <text evidence="1">Belongs to the bacterial ring-hydroxylating dioxygenase alpha subunit family.</text>
</comment>
<dbReference type="GO" id="GO:0016705">
    <property type="term" value="F:oxidoreductase activity, acting on paired donors, with incorporation or reduction of molecular oxygen"/>
    <property type="evidence" value="ECO:0007669"/>
    <property type="project" value="UniProtKB-ARBA"/>
</dbReference>
<keyword evidence="5" id="KW-0560">Oxidoreductase</keyword>
<keyword evidence="3" id="KW-0479">Metal-binding</keyword>
<dbReference type="Pfam" id="PF00355">
    <property type="entry name" value="Rieske"/>
    <property type="match status" value="1"/>
</dbReference>
<dbReference type="Pfam" id="PF00848">
    <property type="entry name" value="Ring_hydroxyl_A"/>
    <property type="match status" value="1"/>
</dbReference>
<keyword evidence="2" id="KW-0001">2Fe-2S</keyword>
<dbReference type="PROSITE" id="PS51296">
    <property type="entry name" value="RIESKE"/>
    <property type="match status" value="1"/>
</dbReference>
<reference evidence="11" key="2">
    <citation type="submission" date="2023-07" db="EMBL/GenBank/DDBJ databases">
        <title>Genomic analysis of Rhodococcus opacus VOC-14 with glycol ethers degradation activity.</title>
        <authorList>
            <person name="Narkevich D.A."/>
            <person name="Hlushen A.M."/>
            <person name="Akhremchuk A.E."/>
            <person name="Sikolenko M.A."/>
            <person name="Valentovich L.N."/>
        </authorList>
    </citation>
    <scope>NUCLEOTIDE SEQUENCE</scope>
    <source>
        <strain evidence="11">VOC-14</strain>
    </source>
</reference>
<evidence type="ECO:0000313" key="10">
    <source>
        <dbReference type="EMBL" id="MCZ4590015.1"/>
    </source>
</evidence>
<reference evidence="10" key="1">
    <citation type="submission" date="2022-12" db="EMBL/GenBank/DDBJ databases">
        <authorList>
            <person name="Krivoruchko A.V."/>
            <person name="Elkin A."/>
        </authorList>
    </citation>
    <scope>NUCLEOTIDE SEQUENCE</scope>
    <source>
        <strain evidence="10">IEGM 249</strain>
    </source>
</reference>
<keyword evidence="6" id="KW-0408">Iron</keyword>
<dbReference type="GO" id="GO:0051213">
    <property type="term" value="F:dioxygenase activity"/>
    <property type="evidence" value="ECO:0007669"/>
    <property type="project" value="UniProtKB-KW"/>
</dbReference>
<evidence type="ECO:0000259" key="9">
    <source>
        <dbReference type="PROSITE" id="PS51296"/>
    </source>
</evidence>
<dbReference type="PANTHER" id="PTHR43756">
    <property type="entry name" value="CHOLINE MONOOXYGENASE, CHLOROPLASTIC"/>
    <property type="match status" value="1"/>
</dbReference>
<evidence type="ECO:0000313" key="11">
    <source>
        <dbReference type="EMBL" id="WLF44540.1"/>
    </source>
</evidence>
<dbReference type="Gene3D" id="3.90.380.10">
    <property type="entry name" value="Naphthalene 1,2-dioxygenase Alpha Subunit, Chain A, domain 1"/>
    <property type="match status" value="1"/>
</dbReference>
<dbReference type="InterPro" id="IPR015879">
    <property type="entry name" value="Ring_hydroxy_dOase_asu_C_dom"/>
</dbReference>
<dbReference type="GO" id="GO:0005506">
    <property type="term" value="F:iron ion binding"/>
    <property type="evidence" value="ECO:0007669"/>
    <property type="project" value="InterPro"/>
</dbReference>
<evidence type="ECO:0000256" key="8">
    <source>
        <dbReference type="ARBA" id="ARBA00023027"/>
    </source>
</evidence>
<keyword evidence="12" id="KW-1185">Reference proteome</keyword>
<dbReference type="InterPro" id="IPR036922">
    <property type="entry name" value="Rieske_2Fe-2S_sf"/>
</dbReference>
<evidence type="ECO:0000256" key="4">
    <source>
        <dbReference type="ARBA" id="ARBA00022964"/>
    </source>
</evidence>
<evidence type="ECO:0000256" key="2">
    <source>
        <dbReference type="ARBA" id="ARBA00022714"/>
    </source>
</evidence>
<dbReference type="AlphaFoldDB" id="A0AAX3Y5E3"/>
<gene>
    <name evidence="10" type="ORF">O4328_41395</name>
    <name evidence="11" type="ORF">Q5707_21545</name>
</gene>
<dbReference type="InterPro" id="IPR015881">
    <property type="entry name" value="ARHD_Rieske_2Fe_2S"/>
</dbReference>